<dbReference type="EMBL" id="GBRH01257870">
    <property type="protein sequence ID" value="JAD40025.1"/>
    <property type="molecule type" value="Transcribed_RNA"/>
</dbReference>
<evidence type="ECO:0000256" key="1">
    <source>
        <dbReference type="SAM" id="MobiDB-lite"/>
    </source>
</evidence>
<organism evidence="2">
    <name type="scientific">Arundo donax</name>
    <name type="common">Giant reed</name>
    <name type="synonym">Donax arundinaceus</name>
    <dbReference type="NCBI Taxonomy" id="35708"/>
    <lineage>
        <taxon>Eukaryota</taxon>
        <taxon>Viridiplantae</taxon>
        <taxon>Streptophyta</taxon>
        <taxon>Embryophyta</taxon>
        <taxon>Tracheophyta</taxon>
        <taxon>Spermatophyta</taxon>
        <taxon>Magnoliopsida</taxon>
        <taxon>Liliopsida</taxon>
        <taxon>Poales</taxon>
        <taxon>Poaceae</taxon>
        <taxon>PACMAD clade</taxon>
        <taxon>Arundinoideae</taxon>
        <taxon>Arundineae</taxon>
        <taxon>Arundo</taxon>
    </lineage>
</organism>
<feature type="compositionally biased region" description="Basic and acidic residues" evidence="1">
    <location>
        <begin position="1"/>
        <end position="18"/>
    </location>
</feature>
<proteinExistence type="predicted"/>
<protein>
    <submittedName>
        <fullName evidence="2">Uncharacterized protein</fullName>
    </submittedName>
</protein>
<feature type="region of interest" description="Disordered" evidence="1">
    <location>
        <begin position="1"/>
        <end position="35"/>
    </location>
</feature>
<accession>A0A0A8ZTB9</accession>
<reference evidence="2" key="2">
    <citation type="journal article" date="2015" name="Data Brief">
        <title>Shoot transcriptome of the giant reed, Arundo donax.</title>
        <authorList>
            <person name="Barrero R.A."/>
            <person name="Guerrero F.D."/>
            <person name="Moolhuijzen P."/>
            <person name="Goolsby J.A."/>
            <person name="Tidwell J."/>
            <person name="Bellgard S.E."/>
            <person name="Bellgard M.I."/>
        </authorList>
    </citation>
    <scope>NUCLEOTIDE SEQUENCE</scope>
    <source>
        <tissue evidence="2">Shoot tissue taken approximately 20 cm above the soil surface</tissue>
    </source>
</reference>
<evidence type="ECO:0000313" key="2">
    <source>
        <dbReference type="EMBL" id="JAD40025.1"/>
    </source>
</evidence>
<feature type="compositionally biased region" description="Basic residues" evidence="1">
    <location>
        <begin position="19"/>
        <end position="31"/>
    </location>
</feature>
<dbReference type="AlphaFoldDB" id="A0A0A8ZTB9"/>
<sequence>MSSSREGRAPVKDEERARCTRVRRAEKKKNSRERQRTVTLVWLWIPCYE</sequence>
<reference evidence="2" key="1">
    <citation type="submission" date="2014-09" db="EMBL/GenBank/DDBJ databases">
        <authorList>
            <person name="Magalhaes I.L.F."/>
            <person name="Oliveira U."/>
            <person name="Santos F.R."/>
            <person name="Vidigal T.H.D.A."/>
            <person name="Brescovit A.D."/>
            <person name="Santos A.J."/>
        </authorList>
    </citation>
    <scope>NUCLEOTIDE SEQUENCE</scope>
    <source>
        <tissue evidence="2">Shoot tissue taken approximately 20 cm above the soil surface</tissue>
    </source>
</reference>
<name>A0A0A8ZTB9_ARUDO</name>